<dbReference type="EMBL" id="JACOAF010000011">
    <property type="protein sequence ID" value="MBC3538984.1"/>
    <property type="molecule type" value="Genomic_DNA"/>
</dbReference>
<proteinExistence type="inferred from homology"/>
<dbReference type="Pfam" id="PF03400">
    <property type="entry name" value="DDE_Tnp_IS1"/>
    <property type="match status" value="1"/>
</dbReference>
<dbReference type="InterPro" id="IPR051354">
    <property type="entry name" value="Transposase_27_IS1"/>
</dbReference>
<evidence type="ECO:0000313" key="7">
    <source>
        <dbReference type="Proteomes" id="UP000659698"/>
    </source>
</evidence>
<reference evidence="6 7" key="1">
    <citation type="journal article" date="2019" name="Int. J. Syst. Evol. Microbiol.">
        <title>Rufibacter sediminis sp. nov., isolated from freshwater lake sediment.</title>
        <authorList>
            <person name="Qu J.H."/>
            <person name="Zhang L.J."/>
            <person name="Fu Y.H."/>
            <person name="Li H.F."/>
        </authorList>
    </citation>
    <scope>NUCLEOTIDE SEQUENCE [LARGE SCALE GENOMIC DNA]</scope>
    <source>
        <strain evidence="6 7">H-1</strain>
    </source>
</reference>
<keyword evidence="7" id="KW-1185">Reference proteome</keyword>
<gene>
    <name evidence="6" type="ORF">H7U12_04780</name>
</gene>
<evidence type="ECO:0000256" key="4">
    <source>
        <dbReference type="ARBA" id="ARBA00023172"/>
    </source>
</evidence>
<comment type="caution">
    <text evidence="6">The sequence shown here is derived from an EMBL/GenBank/DDBJ whole genome shotgun (WGS) entry which is preliminary data.</text>
</comment>
<evidence type="ECO:0000256" key="3">
    <source>
        <dbReference type="ARBA" id="ARBA00022578"/>
    </source>
</evidence>
<dbReference type="InterPro" id="IPR003220">
    <property type="entry name" value="InsA_N_dom_Znf"/>
</dbReference>
<comment type="similarity">
    <text evidence="2">Belongs to the transposase 27 family.</text>
</comment>
<name>A0ABR6VP66_9BACT</name>
<dbReference type="InterPro" id="IPR005063">
    <property type="entry name" value="Transposase_27"/>
</dbReference>
<protein>
    <submittedName>
        <fullName evidence="6">IS1 family transposase</fullName>
    </submittedName>
</protein>
<keyword evidence="4" id="KW-0233">DNA recombination</keyword>
<feature type="domain" description="InsA N-terminal zinc ribbon" evidence="5">
    <location>
        <begin position="5"/>
        <end position="36"/>
    </location>
</feature>
<accession>A0ABR6VP66</accession>
<evidence type="ECO:0000256" key="1">
    <source>
        <dbReference type="ARBA" id="ARBA00004091"/>
    </source>
</evidence>
<evidence type="ECO:0000259" key="5">
    <source>
        <dbReference type="Pfam" id="PF03811"/>
    </source>
</evidence>
<evidence type="ECO:0000313" key="6">
    <source>
        <dbReference type="EMBL" id="MBC3538984.1"/>
    </source>
</evidence>
<dbReference type="NCBIfam" id="NF033558">
    <property type="entry name" value="transpos_IS1"/>
    <property type="match status" value="1"/>
</dbReference>
<dbReference type="PANTHER" id="PTHR33293">
    <property type="entry name" value="INSERTION ELEMENT IS1 1 PROTEIN INSB-RELATED"/>
    <property type="match status" value="1"/>
</dbReference>
<comment type="function">
    <text evidence="1">Absolutely required for transposition of IS1.</text>
</comment>
<keyword evidence="3" id="KW-0815">Transposition</keyword>
<dbReference type="Proteomes" id="UP000659698">
    <property type="component" value="Unassembled WGS sequence"/>
</dbReference>
<evidence type="ECO:0000256" key="2">
    <source>
        <dbReference type="ARBA" id="ARBA00008841"/>
    </source>
</evidence>
<sequence length="276" mass="32014">MCEITIQVNCPYCHSLKVVRNGVKRTGRQNFLCRACGRQFQHGYRKAGCRPEVKGLVLRMLVRNSGIRDIEKVTGVHWQTVLRWLRQKADSLQVIPRLRHYGQVQIDEVWTFVGQRKKCKRWFLNAYAPETDEVLAWSWGNRGQHTVAKLYKQLQALDIGRFCTDDWPAFTKVLPKEKHMVGKESTRNIEGVNLCLRTRNRRLVRKTACFSKKTESSQCYEASILLPKPSYIIDHNQKSKPLFGLFSKKESEKGFAFLVWGGFRDSLAQSKRPLSP</sequence>
<dbReference type="RefSeq" id="WP_186633749.1">
    <property type="nucleotide sequence ID" value="NZ_JACOAF010000011.1"/>
</dbReference>
<dbReference type="Pfam" id="PF03811">
    <property type="entry name" value="Zn_ribbon_InsA"/>
    <property type="match status" value="1"/>
</dbReference>
<organism evidence="6 7">
    <name type="scientific">Rufibacter sediminis</name>
    <dbReference type="NCBI Taxonomy" id="2762756"/>
    <lineage>
        <taxon>Bacteria</taxon>
        <taxon>Pseudomonadati</taxon>
        <taxon>Bacteroidota</taxon>
        <taxon>Cytophagia</taxon>
        <taxon>Cytophagales</taxon>
        <taxon>Hymenobacteraceae</taxon>
        <taxon>Rufibacter</taxon>
    </lineage>
</organism>
<dbReference type="PANTHER" id="PTHR33293:SF1">
    <property type="entry name" value="INSERTION ELEMENT IS1 1 PROTEIN INSB-RELATED"/>
    <property type="match status" value="1"/>
</dbReference>